<dbReference type="GO" id="GO:0008234">
    <property type="term" value="F:cysteine-type peptidase activity"/>
    <property type="evidence" value="ECO:0007669"/>
    <property type="project" value="UniProtKB-KW"/>
</dbReference>
<dbReference type="InterPro" id="IPR000064">
    <property type="entry name" value="NLP_P60_dom"/>
</dbReference>
<dbReference type="SUPFAM" id="SSF54001">
    <property type="entry name" value="Cysteine proteinases"/>
    <property type="match status" value="1"/>
</dbReference>
<sequence length="300" mass="31925">MHVQVCVAAAGLWTSPQAARQLDELVLGHPADLSAWAAAQGPAERRQLWGRLDTQVLLGETVIVDQIDDGWARVIVPDQPSRRDHRGYPGYLPLAQLAEAATPTGERVVVTVPVTEVLAGPGGAVLIPDVSYATVLPSFLREAGGVWVALPGGGRGWLPDAAVAPYAEGGPLPTAKELLGEGRQFLGLMYLAGGLASGSGLDCSGLIHALYRRFGLVVPRDAADMAGVGDEVPLEKLAPGDLMFFRKPDTGFVYHVGICAEVIDGWPSMLQASQTDWDTIDTPITELRHGHLHSARRLRS</sequence>
<dbReference type="Proteomes" id="UP000587527">
    <property type="component" value="Unassembled WGS sequence"/>
</dbReference>
<organism evidence="6 7">
    <name type="scientific">Allocatelliglobosispora scoriae</name>
    <dbReference type="NCBI Taxonomy" id="643052"/>
    <lineage>
        <taxon>Bacteria</taxon>
        <taxon>Bacillati</taxon>
        <taxon>Actinomycetota</taxon>
        <taxon>Actinomycetes</taxon>
        <taxon>Micromonosporales</taxon>
        <taxon>Micromonosporaceae</taxon>
        <taxon>Allocatelliglobosispora</taxon>
    </lineage>
</organism>
<dbReference type="PROSITE" id="PS51935">
    <property type="entry name" value="NLPC_P60"/>
    <property type="match status" value="1"/>
</dbReference>
<dbReference type="AlphaFoldDB" id="A0A841C047"/>
<dbReference type="GO" id="GO:0006508">
    <property type="term" value="P:proteolysis"/>
    <property type="evidence" value="ECO:0007669"/>
    <property type="project" value="UniProtKB-KW"/>
</dbReference>
<protein>
    <recommendedName>
        <fullName evidence="5">NlpC/P60 domain-containing protein</fullName>
    </recommendedName>
</protein>
<evidence type="ECO:0000256" key="2">
    <source>
        <dbReference type="ARBA" id="ARBA00022670"/>
    </source>
</evidence>
<feature type="domain" description="NlpC/P60" evidence="5">
    <location>
        <begin position="172"/>
        <end position="299"/>
    </location>
</feature>
<reference evidence="6 7" key="1">
    <citation type="submission" date="2020-08" db="EMBL/GenBank/DDBJ databases">
        <title>Sequencing the genomes of 1000 actinobacteria strains.</title>
        <authorList>
            <person name="Klenk H.-P."/>
        </authorList>
    </citation>
    <scope>NUCLEOTIDE SEQUENCE [LARGE SCALE GENOMIC DNA]</scope>
    <source>
        <strain evidence="6 7">DSM 45362</strain>
    </source>
</reference>
<dbReference type="Pfam" id="PF00877">
    <property type="entry name" value="NLPC_P60"/>
    <property type="match status" value="1"/>
</dbReference>
<dbReference type="InterPro" id="IPR038765">
    <property type="entry name" value="Papain-like_cys_pep_sf"/>
</dbReference>
<keyword evidence="2" id="KW-0645">Protease</keyword>
<comment type="similarity">
    <text evidence="1">Belongs to the peptidase C40 family.</text>
</comment>
<gene>
    <name evidence="6" type="ORF">F4553_006153</name>
</gene>
<dbReference type="PANTHER" id="PTHR47053">
    <property type="entry name" value="MUREIN DD-ENDOPEPTIDASE MEPH-RELATED"/>
    <property type="match status" value="1"/>
</dbReference>
<accession>A0A841C047</accession>
<keyword evidence="3" id="KW-0378">Hydrolase</keyword>
<evidence type="ECO:0000256" key="4">
    <source>
        <dbReference type="ARBA" id="ARBA00022807"/>
    </source>
</evidence>
<dbReference type="RefSeq" id="WP_184842789.1">
    <property type="nucleotide sequence ID" value="NZ_JACHMN010000003.1"/>
</dbReference>
<evidence type="ECO:0000256" key="1">
    <source>
        <dbReference type="ARBA" id="ARBA00007074"/>
    </source>
</evidence>
<name>A0A841C047_9ACTN</name>
<dbReference type="Gene3D" id="2.30.30.40">
    <property type="entry name" value="SH3 Domains"/>
    <property type="match status" value="1"/>
</dbReference>
<evidence type="ECO:0000313" key="6">
    <source>
        <dbReference type="EMBL" id="MBB5872719.1"/>
    </source>
</evidence>
<evidence type="ECO:0000313" key="7">
    <source>
        <dbReference type="Proteomes" id="UP000587527"/>
    </source>
</evidence>
<dbReference type="InterPro" id="IPR051202">
    <property type="entry name" value="Peptidase_C40"/>
</dbReference>
<keyword evidence="7" id="KW-1185">Reference proteome</keyword>
<comment type="caution">
    <text evidence="6">The sequence shown here is derived from an EMBL/GenBank/DDBJ whole genome shotgun (WGS) entry which is preliminary data.</text>
</comment>
<evidence type="ECO:0000256" key="3">
    <source>
        <dbReference type="ARBA" id="ARBA00022801"/>
    </source>
</evidence>
<dbReference type="PANTHER" id="PTHR47053:SF3">
    <property type="entry name" value="GAMMA-D-GLUTAMYL-L-LYSINE DIPEPTIDYL-PEPTIDASE"/>
    <property type="match status" value="1"/>
</dbReference>
<dbReference type="EMBL" id="JACHMN010000003">
    <property type="protein sequence ID" value="MBB5872719.1"/>
    <property type="molecule type" value="Genomic_DNA"/>
</dbReference>
<proteinExistence type="inferred from homology"/>
<keyword evidence="4" id="KW-0788">Thiol protease</keyword>
<evidence type="ECO:0000259" key="5">
    <source>
        <dbReference type="PROSITE" id="PS51935"/>
    </source>
</evidence>
<dbReference type="Gene3D" id="3.90.1720.10">
    <property type="entry name" value="endopeptidase domain like (from Nostoc punctiforme)"/>
    <property type="match status" value="1"/>
</dbReference>